<reference evidence="4 5" key="1">
    <citation type="journal article" date="2015" name="Genome Announc.">
        <title>Draft Genome Sequence of Burkholderia sp. Strain PML1(12), an Ectomycorrhizosphere-Inhabiting Bacterium with Effective Mineral-Weathering Ability.</title>
        <authorList>
            <person name="Uroz S."/>
            <person name="Oger P."/>
        </authorList>
    </citation>
    <scope>NUCLEOTIDE SEQUENCE [LARGE SCALE GENOMIC DNA]</scope>
    <source>
        <strain evidence="5">PML1(12)</strain>
    </source>
</reference>
<evidence type="ECO:0000256" key="1">
    <source>
        <dbReference type="ARBA" id="ARBA00022679"/>
    </source>
</evidence>
<name>A0A0J1CTM7_9BURK</name>
<keyword evidence="1" id="KW-0808">Transferase</keyword>
<dbReference type="RefSeq" id="WP_047849147.1">
    <property type="nucleotide sequence ID" value="NZ_AEJF01000143.1"/>
</dbReference>
<evidence type="ECO:0000259" key="3">
    <source>
        <dbReference type="Pfam" id="PF00294"/>
    </source>
</evidence>
<dbReference type="SUPFAM" id="SSF53613">
    <property type="entry name" value="Ribokinase-like"/>
    <property type="match status" value="1"/>
</dbReference>
<accession>A0A0J1CTM7</accession>
<dbReference type="InterPro" id="IPR029056">
    <property type="entry name" value="Ribokinase-like"/>
</dbReference>
<dbReference type="EMBL" id="AEJF01000143">
    <property type="protein sequence ID" value="KLU23661.1"/>
    <property type="molecule type" value="Genomic_DNA"/>
</dbReference>
<comment type="caution">
    <text evidence="4">The sequence shown here is derived from an EMBL/GenBank/DDBJ whole genome shotgun (WGS) entry which is preliminary data.</text>
</comment>
<dbReference type="OrthoDB" id="8578462at2"/>
<organism evidence="4 5">
    <name type="scientific">Caballeronia mineralivorans PML1(12)</name>
    <dbReference type="NCBI Taxonomy" id="908627"/>
    <lineage>
        <taxon>Bacteria</taxon>
        <taxon>Pseudomonadati</taxon>
        <taxon>Pseudomonadota</taxon>
        <taxon>Betaproteobacteria</taxon>
        <taxon>Burkholderiales</taxon>
        <taxon>Burkholderiaceae</taxon>
        <taxon>Caballeronia</taxon>
    </lineage>
</organism>
<protein>
    <submittedName>
        <fullName evidence="4">Sugar kinase</fullName>
    </submittedName>
</protein>
<evidence type="ECO:0000256" key="2">
    <source>
        <dbReference type="ARBA" id="ARBA00022777"/>
    </source>
</evidence>
<evidence type="ECO:0000313" key="5">
    <source>
        <dbReference type="Proteomes" id="UP000035963"/>
    </source>
</evidence>
<dbReference type="PANTHER" id="PTHR10584">
    <property type="entry name" value="SUGAR KINASE"/>
    <property type="match status" value="1"/>
</dbReference>
<dbReference type="Proteomes" id="UP000035963">
    <property type="component" value="Unassembled WGS sequence"/>
</dbReference>
<feature type="domain" description="Carbohydrate kinase PfkB" evidence="3">
    <location>
        <begin position="15"/>
        <end position="301"/>
    </location>
</feature>
<proteinExistence type="predicted"/>
<sequence length="315" mass="32808">MTQAESQQTLRLIHTGQVIVDLVMQIDALPAPGGDVLAHNASFEVGGGFNVMAAARRSGMRVVYPGGHGHGRFGDMARQALAQEGVEIAGPEVADQDTGLCVAIVDASAERTFVSHMGAESVLERHVLNALSVNGNDIVYVSGYSLMLADKGAVLVDWLEDLPSDTRIAFDPGPLVDAIDAALLERMLAVVSIWTSNRAEALRFADTDDFNAAFDLIIARLRTGALVIVRDGALGCHLRVGEKTEHVPGFAVKAVDSNGAGDAHAGVFLAVLASGAEARTAARRANAAAAIAVTRYGPATAPDAAEIDAFMASVA</sequence>
<gene>
    <name evidence="4" type="ORF">EOS_23680</name>
</gene>
<dbReference type="Pfam" id="PF00294">
    <property type="entry name" value="PfkB"/>
    <property type="match status" value="1"/>
</dbReference>
<keyword evidence="5" id="KW-1185">Reference proteome</keyword>
<dbReference type="PATRIC" id="fig|908627.4.peg.5281"/>
<dbReference type="InterPro" id="IPR011611">
    <property type="entry name" value="PfkB_dom"/>
</dbReference>
<dbReference type="GO" id="GO:0005829">
    <property type="term" value="C:cytosol"/>
    <property type="evidence" value="ECO:0007669"/>
    <property type="project" value="TreeGrafter"/>
</dbReference>
<dbReference type="PANTHER" id="PTHR10584:SF166">
    <property type="entry name" value="RIBOKINASE"/>
    <property type="match status" value="1"/>
</dbReference>
<evidence type="ECO:0000313" key="4">
    <source>
        <dbReference type="EMBL" id="KLU23661.1"/>
    </source>
</evidence>
<dbReference type="GO" id="GO:0016301">
    <property type="term" value="F:kinase activity"/>
    <property type="evidence" value="ECO:0007669"/>
    <property type="project" value="UniProtKB-KW"/>
</dbReference>
<keyword evidence="2 4" id="KW-0418">Kinase</keyword>
<dbReference type="Gene3D" id="3.40.1190.20">
    <property type="match status" value="1"/>
</dbReference>
<dbReference type="AlphaFoldDB" id="A0A0J1CTM7"/>